<organism evidence="13 14">
    <name type="scientific">Pygocentrus nattereri</name>
    <name type="common">Red-bellied piranha</name>
    <dbReference type="NCBI Taxonomy" id="42514"/>
    <lineage>
        <taxon>Eukaryota</taxon>
        <taxon>Metazoa</taxon>
        <taxon>Chordata</taxon>
        <taxon>Craniata</taxon>
        <taxon>Vertebrata</taxon>
        <taxon>Euteleostomi</taxon>
        <taxon>Actinopterygii</taxon>
        <taxon>Neopterygii</taxon>
        <taxon>Teleostei</taxon>
        <taxon>Ostariophysi</taxon>
        <taxon>Characiformes</taxon>
        <taxon>Characoidei</taxon>
        <taxon>Pygocentrus</taxon>
    </lineage>
</organism>
<dbReference type="GO" id="GO:0005737">
    <property type="term" value="C:cytoplasm"/>
    <property type="evidence" value="ECO:0007669"/>
    <property type="project" value="UniProtKB-SubCell"/>
</dbReference>
<dbReference type="Proteomes" id="UP001501920">
    <property type="component" value="Chromosome 23"/>
</dbReference>
<dbReference type="PROSITE" id="PS50108">
    <property type="entry name" value="CRIB"/>
    <property type="match status" value="1"/>
</dbReference>
<dbReference type="GO" id="GO:0004674">
    <property type="term" value="F:protein serine/threonine kinase activity"/>
    <property type="evidence" value="ECO:0007669"/>
    <property type="project" value="UniProtKB-KW"/>
</dbReference>
<dbReference type="InterPro" id="IPR008271">
    <property type="entry name" value="Ser/Thr_kinase_AS"/>
</dbReference>
<evidence type="ECO:0000256" key="1">
    <source>
        <dbReference type="ARBA" id="ARBA00004496"/>
    </source>
</evidence>
<dbReference type="Gene3D" id="1.10.510.10">
    <property type="entry name" value="Transferase(Phosphotransferase) domain 1"/>
    <property type="match status" value="1"/>
</dbReference>
<evidence type="ECO:0000313" key="14">
    <source>
        <dbReference type="Proteomes" id="UP001501920"/>
    </source>
</evidence>
<evidence type="ECO:0000256" key="5">
    <source>
        <dbReference type="ARBA" id="ARBA00022679"/>
    </source>
</evidence>
<evidence type="ECO:0000256" key="9">
    <source>
        <dbReference type="PROSITE-ProRule" id="PRU10141"/>
    </source>
</evidence>
<proteinExistence type="predicted"/>
<dbReference type="InterPro" id="IPR036936">
    <property type="entry name" value="CRIB_dom_sf"/>
</dbReference>
<evidence type="ECO:0000256" key="8">
    <source>
        <dbReference type="ARBA" id="ARBA00022840"/>
    </source>
</evidence>
<evidence type="ECO:0000259" key="12">
    <source>
        <dbReference type="PROSITE" id="PS50108"/>
    </source>
</evidence>
<feature type="compositionally biased region" description="Low complexity" evidence="10">
    <location>
        <begin position="20"/>
        <end position="31"/>
    </location>
</feature>
<keyword evidence="5" id="KW-0808">Transferase</keyword>
<dbReference type="PROSITE" id="PS00107">
    <property type="entry name" value="PROTEIN_KINASE_ATP"/>
    <property type="match status" value="1"/>
</dbReference>
<dbReference type="InterPro" id="IPR000095">
    <property type="entry name" value="CRIB_dom"/>
</dbReference>
<feature type="region of interest" description="Disordered" evidence="10">
    <location>
        <begin position="148"/>
        <end position="238"/>
    </location>
</feature>
<keyword evidence="8 9" id="KW-0067">ATP-binding</keyword>
<dbReference type="FunFam" id="1.10.510.10:FF:000011">
    <property type="entry name" value="Non-specific serine/threonine protein kinase"/>
    <property type="match status" value="1"/>
</dbReference>
<name>A0AAR2LKG0_PYGNA</name>
<feature type="domain" description="CRIB" evidence="12">
    <location>
        <begin position="69"/>
        <end position="82"/>
    </location>
</feature>
<dbReference type="Gene3D" id="3.30.200.20">
    <property type="entry name" value="Phosphorylase Kinase, domain 1"/>
    <property type="match status" value="1"/>
</dbReference>
<evidence type="ECO:0000256" key="3">
    <source>
        <dbReference type="ARBA" id="ARBA00022490"/>
    </source>
</evidence>
<dbReference type="CDD" id="cd01093">
    <property type="entry name" value="CRIB_PAK_like"/>
    <property type="match status" value="1"/>
</dbReference>
<dbReference type="FunFam" id="3.90.810.10:FF:000001">
    <property type="entry name" value="Non-specific serine/threonine protein kinase"/>
    <property type="match status" value="1"/>
</dbReference>
<evidence type="ECO:0000256" key="6">
    <source>
        <dbReference type="ARBA" id="ARBA00022741"/>
    </source>
</evidence>
<evidence type="ECO:0000259" key="11">
    <source>
        <dbReference type="PROSITE" id="PS50011"/>
    </source>
</evidence>
<sequence>IMSDSVDIEEKPPAPPLRMSSSSRDSSLHSSKPLPMAPEEKNKKSARLRSIFPGGDKTNKKKEKERPEISLPSDFEHTIHVGFDAVTGEFTGIPEQWARLLQTSNITKLEQKKNPQAVIDVLKFYDSKETVNNQKYMSFTSGGETHFTLLDSTASEPPLAPPEDEDEDDDDDEVPPIIAPRPEHTKSIYTRSVIEPAAPPAPVKEVTTPPESQVQPEDTTSSTLYRHTDRQRKKSKMTDEEILERLRSIVSVGDPKKKYTRFEKIGQGASGTVYTAIDIATGQEVAIKQMNLQQQPKKELIINEILVMRENKNPNIVNYLDSYLVGDELWVVMEYLAGGSLTDVVTETCMDEGQIAAVCRECLQALDFLHSNQVIHRDIKSDNILLGMDGSVKLTDFGFCAQITPEQNKRSTMVGTPYWMAPEVVTRKAYGPKVDIWSLGIMAIEMVEGEPPYLNENPLRALYLIATNGTPELQNPERLSSVFRDFLNRCLEMDVDRRGAAKELLQVSCSRTPQSCAVGTGDRTGDLPVTGPVP</sequence>
<dbReference type="Pfam" id="PF00069">
    <property type="entry name" value="Pkinase"/>
    <property type="match status" value="1"/>
</dbReference>
<feature type="domain" description="Protein kinase" evidence="11">
    <location>
        <begin position="259"/>
        <end position="515"/>
    </location>
</feature>
<reference evidence="13" key="2">
    <citation type="submission" date="2025-08" db="UniProtKB">
        <authorList>
            <consortium name="Ensembl"/>
        </authorList>
    </citation>
    <scope>IDENTIFICATION</scope>
</reference>
<dbReference type="PROSITE" id="PS50011">
    <property type="entry name" value="PROTEIN_KINASE_DOM"/>
    <property type="match status" value="1"/>
</dbReference>
<dbReference type="Gene3D" id="3.90.810.10">
    <property type="entry name" value="CRIB domain"/>
    <property type="match status" value="1"/>
</dbReference>
<evidence type="ECO:0000313" key="13">
    <source>
        <dbReference type="Ensembl" id="ENSPNAP00000077038.1"/>
    </source>
</evidence>
<keyword evidence="4" id="KW-0723">Serine/threonine-protein kinase</keyword>
<dbReference type="CDD" id="cd06647">
    <property type="entry name" value="STKc_PAK_I"/>
    <property type="match status" value="1"/>
</dbReference>
<dbReference type="InterPro" id="IPR000719">
    <property type="entry name" value="Prot_kinase_dom"/>
</dbReference>
<evidence type="ECO:0000256" key="7">
    <source>
        <dbReference type="ARBA" id="ARBA00022777"/>
    </source>
</evidence>
<protein>
    <recommendedName>
        <fullName evidence="2">non-specific serine/threonine protein kinase</fullName>
        <ecNumber evidence="2">2.7.11.1</ecNumber>
    </recommendedName>
</protein>
<dbReference type="Pfam" id="PF00786">
    <property type="entry name" value="PBD"/>
    <property type="match status" value="1"/>
</dbReference>
<dbReference type="EC" id="2.7.11.1" evidence="2"/>
<dbReference type="InterPro" id="IPR051931">
    <property type="entry name" value="PAK3-like"/>
</dbReference>
<feature type="region of interest" description="Disordered" evidence="10">
    <location>
        <begin position="515"/>
        <end position="534"/>
    </location>
</feature>
<dbReference type="PANTHER" id="PTHR45832">
    <property type="entry name" value="SERINE/THREONINE-PROTEIN KINASE SAMKA-RELATED-RELATED"/>
    <property type="match status" value="1"/>
</dbReference>
<dbReference type="SMART" id="SM00220">
    <property type="entry name" value="S_TKc"/>
    <property type="match status" value="1"/>
</dbReference>
<dbReference type="PANTHER" id="PTHR45832:SF11">
    <property type="entry name" value="SERINE_THREONINE-PROTEIN KINASE PAK 3"/>
    <property type="match status" value="1"/>
</dbReference>
<reference evidence="13" key="3">
    <citation type="submission" date="2025-09" db="UniProtKB">
        <authorList>
            <consortium name="Ensembl"/>
        </authorList>
    </citation>
    <scope>IDENTIFICATION</scope>
</reference>
<accession>A0AAR2LKG0</accession>
<comment type="subcellular location">
    <subcellularLocation>
        <location evidence="1">Cytoplasm</location>
    </subcellularLocation>
</comment>
<gene>
    <name evidence="13" type="primary">PAK3</name>
</gene>
<keyword evidence="7" id="KW-0418">Kinase</keyword>
<keyword evidence="6 9" id="KW-0547">Nucleotide-binding</keyword>
<dbReference type="InterPro" id="IPR017441">
    <property type="entry name" value="Protein_kinase_ATP_BS"/>
</dbReference>
<dbReference type="FunFam" id="3.30.200.20:FF:000069">
    <property type="entry name" value="Non-specific serine/threonine protein kinase"/>
    <property type="match status" value="1"/>
</dbReference>
<keyword evidence="14" id="KW-1185">Reference proteome</keyword>
<dbReference type="GO" id="GO:0005524">
    <property type="term" value="F:ATP binding"/>
    <property type="evidence" value="ECO:0007669"/>
    <property type="project" value="UniProtKB-UniRule"/>
</dbReference>
<dbReference type="Ensembl" id="ENSPNAT00000045444.1">
    <property type="protein sequence ID" value="ENSPNAP00000077038.1"/>
    <property type="gene ID" value="ENSPNAG00000029050.2"/>
</dbReference>
<evidence type="ECO:0000256" key="10">
    <source>
        <dbReference type="SAM" id="MobiDB-lite"/>
    </source>
</evidence>
<reference evidence="13 14" key="1">
    <citation type="submission" date="2020-10" db="EMBL/GenBank/DDBJ databases">
        <title>Pygocentrus nattereri (red-bellied piranha) genome, fPygNat1, primary haplotype.</title>
        <authorList>
            <person name="Myers G."/>
            <person name="Meyer A."/>
            <person name="Karagic N."/>
            <person name="Pippel M."/>
            <person name="Winkler S."/>
            <person name="Tracey A."/>
            <person name="Wood J."/>
            <person name="Formenti G."/>
            <person name="Howe K."/>
            <person name="Fedrigo O."/>
            <person name="Jarvis E.D."/>
        </authorList>
    </citation>
    <scope>NUCLEOTIDE SEQUENCE [LARGE SCALE GENOMIC DNA]</scope>
</reference>
<feature type="region of interest" description="Disordered" evidence="10">
    <location>
        <begin position="1"/>
        <end position="70"/>
    </location>
</feature>
<dbReference type="InterPro" id="IPR011009">
    <property type="entry name" value="Kinase-like_dom_sf"/>
</dbReference>
<dbReference type="InterPro" id="IPR033923">
    <property type="entry name" value="PAK_BD"/>
</dbReference>
<dbReference type="GeneTree" id="ENSGT00950000182988"/>
<dbReference type="PROSITE" id="PS00108">
    <property type="entry name" value="PROTEIN_KINASE_ST"/>
    <property type="match status" value="1"/>
</dbReference>
<keyword evidence="3" id="KW-0963">Cytoplasm</keyword>
<evidence type="ECO:0000256" key="2">
    <source>
        <dbReference type="ARBA" id="ARBA00012513"/>
    </source>
</evidence>
<dbReference type="SMART" id="SM00285">
    <property type="entry name" value="PBD"/>
    <property type="match status" value="1"/>
</dbReference>
<feature type="binding site" evidence="9">
    <location>
        <position position="288"/>
    </location>
    <ligand>
        <name>ATP</name>
        <dbReference type="ChEBI" id="CHEBI:30616"/>
    </ligand>
</feature>
<evidence type="ECO:0000256" key="4">
    <source>
        <dbReference type="ARBA" id="ARBA00022527"/>
    </source>
</evidence>
<feature type="compositionally biased region" description="Polar residues" evidence="10">
    <location>
        <begin position="212"/>
        <end position="225"/>
    </location>
</feature>
<dbReference type="AlphaFoldDB" id="A0AAR2LKG0"/>
<dbReference type="SUPFAM" id="SSF56112">
    <property type="entry name" value="Protein kinase-like (PK-like)"/>
    <property type="match status" value="1"/>
</dbReference>
<feature type="compositionally biased region" description="Acidic residues" evidence="10">
    <location>
        <begin position="162"/>
        <end position="174"/>
    </location>
</feature>